<dbReference type="AlphaFoldDB" id="A0A7W6RSU1"/>
<proteinExistence type="predicted"/>
<gene>
    <name evidence="1" type="ORF">GGE12_005786</name>
</gene>
<protein>
    <submittedName>
        <fullName evidence="1">Uncharacterized protein</fullName>
    </submittedName>
</protein>
<evidence type="ECO:0000313" key="1">
    <source>
        <dbReference type="EMBL" id="MBB4277977.1"/>
    </source>
</evidence>
<accession>A0A7W6RSU1</accession>
<comment type="caution">
    <text evidence="1">The sequence shown here is derived from an EMBL/GenBank/DDBJ whole genome shotgun (WGS) entry which is preliminary data.</text>
</comment>
<sequence>MGESVEPGFFRTELLVEEASMIWPELEIADYAERTAQTIAAW</sequence>
<dbReference type="EMBL" id="JACIGM010000015">
    <property type="protein sequence ID" value="MBB4277977.1"/>
    <property type="molecule type" value="Genomic_DNA"/>
</dbReference>
<organism evidence="1 2">
    <name type="scientific">Rhizobium mongolense</name>
    <dbReference type="NCBI Taxonomy" id="57676"/>
    <lineage>
        <taxon>Bacteria</taxon>
        <taxon>Pseudomonadati</taxon>
        <taxon>Pseudomonadota</taxon>
        <taxon>Alphaproteobacteria</taxon>
        <taxon>Hyphomicrobiales</taxon>
        <taxon>Rhizobiaceae</taxon>
        <taxon>Rhizobium/Agrobacterium group</taxon>
        <taxon>Rhizobium</taxon>
    </lineage>
</organism>
<evidence type="ECO:0000313" key="2">
    <source>
        <dbReference type="Proteomes" id="UP000533641"/>
    </source>
</evidence>
<name>A0A7W6RSU1_9HYPH</name>
<reference evidence="1 2" key="1">
    <citation type="submission" date="2020-08" db="EMBL/GenBank/DDBJ databases">
        <title>Genomic Encyclopedia of Type Strains, Phase IV (KMG-V): Genome sequencing to study the core and pangenomes of soil and plant-associated prokaryotes.</title>
        <authorList>
            <person name="Whitman W."/>
        </authorList>
    </citation>
    <scope>NUCLEOTIDE SEQUENCE [LARGE SCALE GENOMIC DNA]</scope>
    <source>
        <strain evidence="1 2">SEMIA 402</strain>
    </source>
</reference>
<dbReference type="Proteomes" id="UP000533641">
    <property type="component" value="Unassembled WGS sequence"/>
</dbReference>